<dbReference type="PANTHER" id="PTHR13034">
    <property type="entry name" value="DYNACTIN P62 SUBUNIT"/>
    <property type="match status" value="1"/>
</dbReference>
<sequence>MSTLYDVDVTKYRCTCGSWSSLCRLYFCKYCLVLRCTGCTTSEVDSLFCPSCLENMTSSEARTHKNRCNSCYECPCCDQLLSLRVIQSPTSNSADCVESNAEAKEPSVEKLYRLYCQYCCWSSQQAGLPDQTIATRAWPEATIVNEKSLNKAAEHFSHLAAIEKFEATRRSFFPKRFSLFQYHPERFAYHNIFSKLQSGKTDNESAEPDDSSKAACVPSEDVEPLDESIFSRQINVANLTTMSQRLKIPEMQPLYVNELLPLRKSLVVRKSIRCRSCEHNVIRGEYVPSSVKFKIQFCAMLLIPEVRLLRRPVADDDQFPVFLTVTNFGLTTMTILLLPDAEYDDESLSVVFPPQEILIGKHDEPSIYTKRGQKVDPLSLFTDDSQFVVPMSDHKVLVRLKVTVRQRLPNAKLYVLVKHHCENTLLKPVGESKSPEMVWLDHHVKVTLFDEPTAAK</sequence>
<evidence type="ECO:0000256" key="2">
    <source>
        <dbReference type="ARBA" id="ARBA00004529"/>
    </source>
</evidence>
<evidence type="ECO:0000256" key="13">
    <source>
        <dbReference type="ARBA" id="ARBA00034864"/>
    </source>
</evidence>
<evidence type="ECO:0000256" key="1">
    <source>
        <dbReference type="ARBA" id="ARBA00004300"/>
    </source>
</evidence>
<evidence type="ECO:0000256" key="7">
    <source>
        <dbReference type="ARBA" id="ARBA00022553"/>
    </source>
</evidence>
<comment type="subcellular location">
    <subcellularLocation>
        <location evidence="3">Cytoplasm</location>
        <location evidence="3">Cell cortex</location>
    </subcellularLocation>
    <subcellularLocation>
        <location evidence="1">Cytoplasm</location>
        <location evidence="1">Cytoskeleton</location>
        <location evidence="1">Microtubule organizing center</location>
        <location evidence="1">Centrosome</location>
    </subcellularLocation>
    <subcellularLocation>
        <location evidence="2">Cytoplasm</location>
        <location evidence="2">Cytoskeleton</location>
        <location evidence="2">Stress fiber</location>
    </subcellularLocation>
    <subcellularLocation>
        <location evidence="4">Cytoplasm</location>
        <location evidence="4">Myofibril</location>
    </subcellularLocation>
</comment>
<dbReference type="GO" id="GO:0030016">
    <property type="term" value="C:myofibril"/>
    <property type="evidence" value="ECO:0007669"/>
    <property type="project" value="UniProtKB-SubCell"/>
</dbReference>
<keyword evidence="8" id="KW-0832">Ubl conjugation</keyword>
<keyword evidence="7" id="KW-0597">Phosphoprotein</keyword>
<keyword evidence="9" id="KW-0007">Acetylation</keyword>
<evidence type="ECO:0000256" key="5">
    <source>
        <dbReference type="ARBA" id="ARBA00022490"/>
    </source>
</evidence>
<dbReference type="WBParaSite" id="TMUE_3000011477.1">
    <property type="protein sequence ID" value="TMUE_3000011477.1"/>
    <property type="gene ID" value="WBGene00301331"/>
</dbReference>
<dbReference type="GO" id="GO:0001725">
    <property type="term" value="C:stress fiber"/>
    <property type="evidence" value="ECO:0007669"/>
    <property type="project" value="UniProtKB-SubCell"/>
</dbReference>
<proteinExistence type="inferred from homology"/>
<evidence type="ECO:0000256" key="12">
    <source>
        <dbReference type="ARBA" id="ARBA00034776"/>
    </source>
</evidence>
<reference evidence="15" key="2">
    <citation type="submission" date="2014-03" db="EMBL/GenBank/DDBJ databases">
        <title>The whipworm genome and dual-species transcriptomics of an intimate host-pathogen interaction.</title>
        <authorList>
            <person name="Foth B.J."/>
            <person name="Tsai I.J."/>
            <person name="Reid A.J."/>
            <person name="Bancroft A.J."/>
            <person name="Nichol S."/>
            <person name="Tracey A."/>
            <person name="Holroyd N."/>
            <person name="Cotton J.A."/>
            <person name="Stanley E.J."/>
            <person name="Zarowiecki M."/>
            <person name="Liu J.Z."/>
            <person name="Huckvale T."/>
            <person name="Cooper P.J."/>
            <person name="Grencis R.K."/>
            <person name="Berriman M."/>
        </authorList>
    </citation>
    <scope>NUCLEOTIDE SEQUENCE [LARGE SCALE GENOMIC DNA]</scope>
    <source>
        <strain evidence="15">Edinburgh</strain>
    </source>
</reference>
<dbReference type="Pfam" id="PF05502">
    <property type="entry name" value="Dynactin_p62"/>
    <property type="match status" value="2"/>
</dbReference>
<keyword evidence="10" id="KW-0175">Coiled coil</keyword>
<evidence type="ECO:0000313" key="16">
    <source>
        <dbReference type="WBParaSite" id="TMUE_0000001690.1"/>
    </source>
</evidence>
<dbReference type="PANTHER" id="PTHR13034:SF2">
    <property type="entry name" value="DYNACTIN SUBUNIT 4"/>
    <property type="match status" value="1"/>
</dbReference>
<evidence type="ECO:0000313" key="17">
    <source>
        <dbReference type="WBParaSite" id="TMUE_3000011477.1"/>
    </source>
</evidence>
<evidence type="ECO:0000256" key="8">
    <source>
        <dbReference type="ARBA" id="ARBA00022843"/>
    </source>
</evidence>
<dbReference type="GO" id="GO:0005938">
    <property type="term" value="C:cell cortex"/>
    <property type="evidence" value="ECO:0007669"/>
    <property type="project" value="UniProtKB-SubCell"/>
</dbReference>
<accession>A0A5S6Q379</accession>
<dbReference type="AlphaFoldDB" id="A0A5S6Q379"/>
<organism evidence="15 16">
    <name type="scientific">Trichuris muris</name>
    <name type="common">Mouse whipworm</name>
    <dbReference type="NCBI Taxonomy" id="70415"/>
    <lineage>
        <taxon>Eukaryota</taxon>
        <taxon>Metazoa</taxon>
        <taxon>Ecdysozoa</taxon>
        <taxon>Nematoda</taxon>
        <taxon>Enoplea</taxon>
        <taxon>Dorylaimia</taxon>
        <taxon>Trichinellida</taxon>
        <taxon>Trichuridae</taxon>
        <taxon>Trichuris</taxon>
    </lineage>
</organism>
<dbReference type="Proteomes" id="UP000046395">
    <property type="component" value="Unassembled WGS sequence"/>
</dbReference>
<evidence type="ECO:0000256" key="10">
    <source>
        <dbReference type="ARBA" id="ARBA00023054"/>
    </source>
</evidence>
<dbReference type="GO" id="GO:0005869">
    <property type="term" value="C:dynactin complex"/>
    <property type="evidence" value="ECO:0007669"/>
    <property type="project" value="InterPro"/>
</dbReference>
<evidence type="ECO:0000256" key="11">
    <source>
        <dbReference type="ARBA" id="ARBA00023212"/>
    </source>
</evidence>
<evidence type="ECO:0000256" key="3">
    <source>
        <dbReference type="ARBA" id="ARBA00004544"/>
    </source>
</evidence>
<evidence type="ECO:0000256" key="9">
    <source>
        <dbReference type="ARBA" id="ARBA00022990"/>
    </source>
</evidence>
<reference evidence="16 17" key="3">
    <citation type="submission" date="2019-12" db="UniProtKB">
        <authorList>
            <consortium name="WormBaseParasite"/>
        </authorList>
    </citation>
    <scope>IDENTIFICATION</scope>
</reference>
<keyword evidence="15" id="KW-1185">Reference proteome</keyword>
<keyword evidence="11" id="KW-0206">Cytoskeleton</keyword>
<dbReference type="WBParaSite" id="TMUE_0000001690.1">
    <property type="protein sequence ID" value="TMUE_0000001690.1"/>
    <property type="gene ID" value="WBGene00297575"/>
</dbReference>
<dbReference type="STRING" id="70415.A0A5S6Q379"/>
<dbReference type="InterPro" id="IPR008603">
    <property type="entry name" value="DCTN4"/>
</dbReference>
<comment type="subunit">
    <text evidence="14">Subunit of dynactin, a multiprotein complex part of a tripartite complex with dynein and a adapter, such as BICDL1, BICD2 or HOOK3. The dynactin complex is built around ACTR1A/ACTB filament and consists of an actin-related filament composed of a shoulder domain, a pointed end and a barbed end. Its length is defined by its flexible shoulder domain. The soulder is composed of 2 DCTN1 subunits, 4 DCTN2 and 2 DCTN3. The 4 DCNT2 (via N-terminus) bind the ACTR1A filament and act as molecular rulers to determine the length. The pointed end is important for binding dynein-dynactin cargo adapters. Consists of 4 subunits: ACTR10, DCNT4, DCTN5 and DCTN6. The barbed end is composed of a CAPZA1:CAPZB heterodimers, which binds ACTR1A/ACTB filament and dynactin and stabilizes dynactin. Interacts with ATP7B, but not ATP7A, in a copper-dependent manner. Interacts with ANK2; this interaction is required for localization at costameres. Interacts with N4BP2L1.</text>
</comment>
<evidence type="ECO:0000256" key="4">
    <source>
        <dbReference type="ARBA" id="ARBA00004657"/>
    </source>
</evidence>
<evidence type="ECO:0000256" key="14">
    <source>
        <dbReference type="ARBA" id="ARBA00093507"/>
    </source>
</evidence>
<dbReference type="GO" id="GO:0005813">
    <property type="term" value="C:centrosome"/>
    <property type="evidence" value="ECO:0007669"/>
    <property type="project" value="UniProtKB-SubCell"/>
</dbReference>
<keyword evidence="6" id="KW-1017">Isopeptide bond</keyword>
<protein>
    <recommendedName>
        <fullName evidence="13">Dynactin subunit 4</fullName>
    </recommendedName>
</protein>
<evidence type="ECO:0000256" key="6">
    <source>
        <dbReference type="ARBA" id="ARBA00022499"/>
    </source>
</evidence>
<comment type="similarity">
    <text evidence="12">Belongs to the dynactin subunit 4 family.</text>
</comment>
<name>A0A5S6Q379_TRIMR</name>
<reference evidence="15" key="1">
    <citation type="submission" date="2013-11" db="EMBL/GenBank/DDBJ databases">
        <authorList>
            <person name="Aslett M."/>
        </authorList>
    </citation>
    <scope>NUCLEOTIDE SEQUENCE [LARGE SCALE GENOMIC DNA]</scope>
    <source>
        <strain evidence="15">Edinburgh</strain>
    </source>
</reference>
<evidence type="ECO:0000313" key="15">
    <source>
        <dbReference type="Proteomes" id="UP000046395"/>
    </source>
</evidence>
<keyword evidence="5" id="KW-0963">Cytoplasm</keyword>